<evidence type="ECO:0000256" key="1">
    <source>
        <dbReference type="ARBA" id="ARBA00004370"/>
    </source>
</evidence>
<dbReference type="InterPro" id="IPR002994">
    <property type="entry name" value="Surf1/Shy1"/>
</dbReference>
<accession>A0A5C0AVW9</accession>
<dbReference type="Proteomes" id="UP000325161">
    <property type="component" value="Chromosome"/>
</dbReference>
<dbReference type="GO" id="GO:0005886">
    <property type="term" value="C:plasma membrane"/>
    <property type="evidence" value="ECO:0007669"/>
    <property type="project" value="UniProtKB-SubCell"/>
</dbReference>
<feature type="transmembrane region" description="Helical" evidence="6">
    <location>
        <begin position="23"/>
        <end position="44"/>
    </location>
</feature>
<dbReference type="EMBL" id="CP043046">
    <property type="protein sequence ID" value="QEI06519.1"/>
    <property type="molecule type" value="Genomic_DNA"/>
</dbReference>
<dbReference type="PROSITE" id="PS50895">
    <property type="entry name" value="SURF1"/>
    <property type="match status" value="1"/>
</dbReference>
<name>A0A5C0AVW9_9BURK</name>
<keyword evidence="5 6" id="KW-0472">Membrane</keyword>
<evidence type="ECO:0000256" key="2">
    <source>
        <dbReference type="ARBA" id="ARBA00007165"/>
    </source>
</evidence>
<dbReference type="KEGG" id="pacr:FXN63_12275"/>
<sequence length="280" mass="30822">MQASHAAQDNPQTGGRRPRSKGVLVTLAVIAALLFSGFVALGTWQVKRLSWKLDLIARVDQRAHAPAVALPAQSEWAGINAANDEYRRVQATGVFLHDRETLVQAVSDLGSGFWVMTPLQLADGTTLLVNRGFVSQERRDRSTRSANEPKGETSVTGLLRITQPKGGFLRSNEPGADRWYSRDVAAIAAARGLSNIAPYFVDADTVPVLAQQKPAEPRLAEARMVESKQAETVWPVGGLTVIDFQNNHLVYAVTWYLLALMVAGVTWYVARYERRERGTR</sequence>
<reference evidence="7 8" key="1">
    <citation type="submission" date="2019-08" db="EMBL/GenBank/DDBJ databases">
        <title>Amphibian skin-associated Pigmentiphaga: genome sequence and occurrence across geography and hosts.</title>
        <authorList>
            <person name="Bletz M.C."/>
            <person name="Bunk B."/>
            <person name="Sproeer C."/>
            <person name="Biwer P."/>
            <person name="Reiter S."/>
            <person name="Rabemananjara F.C.E."/>
            <person name="Schulz S."/>
            <person name="Overmann J."/>
            <person name="Vences M."/>
        </authorList>
    </citation>
    <scope>NUCLEOTIDE SEQUENCE [LARGE SCALE GENOMIC DNA]</scope>
    <source>
        <strain evidence="7 8">Mada1488</strain>
    </source>
</reference>
<dbReference type="InterPro" id="IPR045214">
    <property type="entry name" value="Surf1/Surf4"/>
</dbReference>
<keyword evidence="4 6" id="KW-1133">Transmembrane helix</keyword>
<keyword evidence="3 6" id="KW-0812">Transmembrane</keyword>
<gene>
    <name evidence="7" type="ORF">FXN63_12275</name>
</gene>
<comment type="similarity">
    <text evidence="2 6">Belongs to the SURF1 family.</text>
</comment>
<evidence type="ECO:0000256" key="3">
    <source>
        <dbReference type="ARBA" id="ARBA00022692"/>
    </source>
</evidence>
<proteinExistence type="inferred from homology"/>
<dbReference type="CDD" id="cd06662">
    <property type="entry name" value="SURF1"/>
    <property type="match status" value="1"/>
</dbReference>
<dbReference type="Pfam" id="PF02104">
    <property type="entry name" value="SURF1"/>
    <property type="match status" value="1"/>
</dbReference>
<evidence type="ECO:0000256" key="4">
    <source>
        <dbReference type="ARBA" id="ARBA00022989"/>
    </source>
</evidence>
<evidence type="ECO:0000313" key="7">
    <source>
        <dbReference type="EMBL" id="QEI06519.1"/>
    </source>
</evidence>
<keyword evidence="8" id="KW-1185">Reference proteome</keyword>
<evidence type="ECO:0000256" key="5">
    <source>
        <dbReference type="ARBA" id="ARBA00023136"/>
    </source>
</evidence>
<dbReference type="OrthoDB" id="9807214at2"/>
<organism evidence="7 8">
    <name type="scientific">Pigmentiphaga aceris</name>
    <dbReference type="NCBI Taxonomy" id="1940612"/>
    <lineage>
        <taxon>Bacteria</taxon>
        <taxon>Pseudomonadati</taxon>
        <taxon>Pseudomonadota</taxon>
        <taxon>Betaproteobacteria</taxon>
        <taxon>Burkholderiales</taxon>
        <taxon>Alcaligenaceae</taxon>
        <taxon>Pigmentiphaga</taxon>
    </lineage>
</organism>
<feature type="transmembrane region" description="Helical" evidence="6">
    <location>
        <begin position="249"/>
        <end position="270"/>
    </location>
</feature>
<protein>
    <recommendedName>
        <fullName evidence="6">SURF1-like protein</fullName>
    </recommendedName>
</protein>
<evidence type="ECO:0000313" key="8">
    <source>
        <dbReference type="Proteomes" id="UP000325161"/>
    </source>
</evidence>
<evidence type="ECO:0000256" key="6">
    <source>
        <dbReference type="RuleBase" id="RU363076"/>
    </source>
</evidence>
<dbReference type="PANTHER" id="PTHR23427:SF2">
    <property type="entry name" value="SURFEIT LOCUS PROTEIN 1"/>
    <property type="match status" value="1"/>
</dbReference>
<comment type="subcellular location">
    <subcellularLocation>
        <location evidence="6">Cell membrane</location>
        <topology evidence="6">Multi-pass membrane protein</topology>
    </subcellularLocation>
    <subcellularLocation>
        <location evidence="1">Membrane</location>
    </subcellularLocation>
</comment>
<dbReference type="AlphaFoldDB" id="A0A5C0AVW9"/>
<keyword evidence="6" id="KW-1003">Cell membrane</keyword>
<dbReference type="PANTHER" id="PTHR23427">
    <property type="entry name" value="SURFEIT LOCUS PROTEIN"/>
    <property type="match status" value="1"/>
</dbReference>
<dbReference type="RefSeq" id="WP_148815197.1">
    <property type="nucleotide sequence ID" value="NZ_CP043046.1"/>
</dbReference>